<dbReference type="PANTHER" id="PTHR32089:SF112">
    <property type="entry name" value="LYSOZYME-LIKE PROTEIN-RELATED"/>
    <property type="match status" value="1"/>
</dbReference>
<evidence type="ECO:0000256" key="3">
    <source>
        <dbReference type="PROSITE-ProRule" id="PRU00284"/>
    </source>
</evidence>
<dbReference type="SMART" id="SM00304">
    <property type="entry name" value="HAMP"/>
    <property type="match status" value="1"/>
</dbReference>
<evidence type="ECO:0000313" key="8">
    <source>
        <dbReference type="Proteomes" id="UP000028725"/>
    </source>
</evidence>
<protein>
    <submittedName>
        <fullName evidence="7">Methyl-accepting chemotaxis protein</fullName>
    </submittedName>
</protein>
<accession>A0A085WMR9</accession>
<reference evidence="7 8" key="1">
    <citation type="submission" date="2014-04" db="EMBL/GenBank/DDBJ databases">
        <title>Genome assembly of Hyalangium minutum DSM 14724.</title>
        <authorList>
            <person name="Sharma G."/>
            <person name="Subramanian S."/>
        </authorList>
    </citation>
    <scope>NUCLEOTIDE SEQUENCE [LARGE SCALE GENOMIC DNA]</scope>
    <source>
        <strain evidence="7 8">DSM 14724</strain>
    </source>
</reference>
<keyword evidence="1 3" id="KW-0807">Transducer</keyword>
<evidence type="ECO:0000256" key="2">
    <source>
        <dbReference type="ARBA" id="ARBA00029447"/>
    </source>
</evidence>
<evidence type="ECO:0000256" key="1">
    <source>
        <dbReference type="ARBA" id="ARBA00023224"/>
    </source>
</evidence>
<dbReference type="PANTHER" id="PTHR32089">
    <property type="entry name" value="METHYL-ACCEPTING CHEMOTAXIS PROTEIN MCPB"/>
    <property type="match status" value="1"/>
</dbReference>
<comment type="similarity">
    <text evidence="2">Belongs to the methyl-accepting chemotaxis (MCP) protein family.</text>
</comment>
<evidence type="ECO:0000313" key="7">
    <source>
        <dbReference type="EMBL" id="KFE68982.1"/>
    </source>
</evidence>
<feature type="domain" description="Methyl-accepting transducer" evidence="5">
    <location>
        <begin position="246"/>
        <end position="482"/>
    </location>
</feature>
<dbReference type="Gene3D" id="1.10.287.950">
    <property type="entry name" value="Methyl-accepting chemotaxis protein"/>
    <property type="match status" value="1"/>
</dbReference>
<proteinExistence type="inferred from homology"/>
<dbReference type="SUPFAM" id="SSF58104">
    <property type="entry name" value="Methyl-accepting chemotaxis protein (MCP) signaling domain"/>
    <property type="match status" value="1"/>
</dbReference>
<dbReference type="Pfam" id="PF00015">
    <property type="entry name" value="MCPsignal"/>
    <property type="match status" value="1"/>
</dbReference>
<dbReference type="PROSITE" id="PS50885">
    <property type="entry name" value="HAMP"/>
    <property type="match status" value="1"/>
</dbReference>
<dbReference type="PROSITE" id="PS50111">
    <property type="entry name" value="CHEMOTAXIS_TRANSDUC_2"/>
    <property type="match status" value="1"/>
</dbReference>
<keyword evidence="4" id="KW-0812">Transmembrane</keyword>
<keyword evidence="8" id="KW-1185">Reference proteome</keyword>
<evidence type="ECO:0000259" key="6">
    <source>
        <dbReference type="PROSITE" id="PS50885"/>
    </source>
</evidence>
<organism evidence="7 8">
    <name type="scientific">Hyalangium minutum</name>
    <dbReference type="NCBI Taxonomy" id="394096"/>
    <lineage>
        <taxon>Bacteria</taxon>
        <taxon>Pseudomonadati</taxon>
        <taxon>Myxococcota</taxon>
        <taxon>Myxococcia</taxon>
        <taxon>Myxococcales</taxon>
        <taxon>Cystobacterineae</taxon>
        <taxon>Archangiaceae</taxon>
        <taxon>Hyalangium</taxon>
    </lineage>
</organism>
<name>A0A085WMR9_9BACT</name>
<dbReference type="Gene3D" id="6.10.340.10">
    <property type="match status" value="1"/>
</dbReference>
<keyword evidence="4" id="KW-0472">Membrane</keyword>
<keyword evidence="4" id="KW-1133">Transmembrane helix</keyword>
<dbReference type="GO" id="GO:0016020">
    <property type="term" value="C:membrane"/>
    <property type="evidence" value="ECO:0007669"/>
    <property type="project" value="InterPro"/>
</dbReference>
<sequence>MSFGLLVVAFAVLGGANIVSSYGFARSVESSLERSLTLAPELFELRMIHQRTTVLFLSGAQKDSAPPSEELSSQEERFAHSLGALREKGYPGARLNDVQGRFTGLLLLGRKLLAVSGEADPQGAFLLFQQQTHELEQQLDAMAKDEVSTVRTSLKVLRRNFEKGAWTFAGGVVGCILVALLLAFGLRRSLVHPLRALTGVAREISENGDLTLHVPVRSGDEVGQLAHAFREMVERLRTIHNELRASGGTLATSAANVRRSAVQQQETVSSQAAALHQTRVTAEALRETSSVAAQRAHSVLDLAVRADTLGRAGETSIAQSVSGLANLGAQVQEIAQRIRNLGESTQQIGAITKTVKALADRSNMLALNAAIEAVRSGEHGKGFAVVAQEIRSLADQSIEATVRVREILDAVGRAVAETVSITQRNAEQMQGGLEQVSATGESLRELSGLIRANASAVKEIVAAVSQQDLGIAQIFLAVSELSKMMADTEKELDATKTAAVMLDDVSQKLTDVVTRYRA</sequence>
<dbReference type="GO" id="GO:0007165">
    <property type="term" value="P:signal transduction"/>
    <property type="evidence" value="ECO:0007669"/>
    <property type="project" value="UniProtKB-KW"/>
</dbReference>
<feature type="domain" description="HAMP" evidence="6">
    <location>
        <begin position="188"/>
        <end position="241"/>
    </location>
</feature>
<dbReference type="EMBL" id="JMCB01000005">
    <property type="protein sequence ID" value="KFE68982.1"/>
    <property type="molecule type" value="Genomic_DNA"/>
</dbReference>
<dbReference type="CDD" id="cd06225">
    <property type="entry name" value="HAMP"/>
    <property type="match status" value="1"/>
</dbReference>
<dbReference type="Proteomes" id="UP000028725">
    <property type="component" value="Unassembled WGS sequence"/>
</dbReference>
<dbReference type="AlphaFoldDB" id="A0A085WMR9"/>
<gene>
    <name evidence="7" type="ORF">DB31_6884</name>
</gene>
<comment type="caution">
    <text evidence="7">The sequence shown here is derived from an EMBL/GenBank/DDBJ whole genome shotgun (WGS) entry which is preliminary data.</text>
</comment>
<dbReference type="SMART" id="SM00283">
    <property type="entry name" value="MA"/>
    <property type="match status" value="1"/>
</dbReference>
<dbReference type="InterPro" id="IPR003660">
    <property type="entry name" value="HAMP_dom"/>
</dbReference>
<evidence type="ECO:0000259" key="5">
    <source>
        <dbReference type="PROSITE" id="PS50111"/>
    </source>
</evidence>
<feature type="transmembrane region" description="Helical" evidence="4">
    <location>
        <begin position="165"/>
        <end position="186"/>
    </location>
</feature>
<dbReference type="InterPro" id="IPR004089">
    <property type="entry name" value="MCPsignal_dom"/>
</dbReference>
<dbReference type="PATRIC" id="fig|394096.3.peg.2928"/>
<dbReference type="Pfam" id="PF00672">
    <property type="entry name" value="HAMP"/>
    <property type="match status" value="1"/>
</dbReference>
<evidence type="ECO:0000256" key="4">
    <source>
        <dbReference type="SAM" id="Phobius"/>
    </source>
</evidence>
<dbReference type="STRING" id="394096.DB31_6884"/>